<dbReference type="PROSITE" id="PS50850">
    <property type="entry name" value="MFS"/>
    <property type="match status" value="1"/>
</dbReference>
<accession>A0A3N1HLJ9</accession>
<dbReference type="InterPro" id="IPR020846">
    <property type="entry name" value="MFS_dom"/>
</dbReference>
<dbReference type="Proteomes" id="UP000276232">
    <property type="component" value="Unassembled WGS sequence"/>
</dbReference>
<dbReference type="Pfam" id="PF07690">
    <property type="entry name" value="MFS_1"/>
    <property type="match status" value="1"/>
</dbReference>
<dbReference type="GO" id="GO:0022857">
    <property type="term" value="F:transmembrane transporter activity"/>
    <property type="evidence" value="ECO:0007669"/>
    <property type="project" value="InterPro"/>
</dbReference>
<dbReference type="RefSeq" id="WP_123380000.1">
    <property type="nucleotide sequence ID" value="NZ_RJKN01000004.1"/>
</dbReference>
<evidence type="ECO:0000256" key="2">
    <source>
        <dbReference type="ARBA" id="ARBA00022692"/>
    </source>
</evidence>
<evidence type="ECO:0000259" key="6">
    <source>
        <dbReference type="PROSITE" id="PS50850"/>
    </source>
</evidence>
<feature type="transmembrane region" description="Helical" evidence="5">
    <location>
        <begin position="52"/>
        <end position="74"/>
    </location>
</feature>
<reference evidence="7 8" key="1">
    <citation type="journal article" date="2015" name="Stand. Genomic Sci.">
        <title>Genomic Encyclopedia of Bacterial and Archaeal Type Strains, Phase III: the genomes of soil and plant-associated and newly described type strains.</title>
        <authorList>
            <person name="Whitman W.B."/>
            <person name="Woyke T."/>
            <person name="Klenk H.P."/>
            <person name="Zhou Y."/>
            <person name="Lilburn T.G."/>
            <person name="Beck B.J."/>
            <person name="De Vos P."/>
            <person name="Vandamme P."/>
            <person name="Eisen J.A."/>
            <person name="Garrity G."/>
            <person name="Hugenholtz P."/>
            <person name="Kyrpides N.C."/>
        </authorList>
    </citation>
    <scope>NUCLEOTIDE SEQUENCE [LARGE SCALE GENOMIC DNA]</scope>
    <source>
        <strain evidence="7 8">CECT 7306</strain>
    </source>
</reference>
<feature type="transmembrane region" description="Helical" evidence="5">
    <location>
        <begin position="111"/>
        <end position="128"/>
    </location>
</feature>
<feature type="transmembrane region" description="Helical" evidence="5">
    <location>
        <begin position="86"/>
        <end position="105"/>
    </location>
</feature>
<evidence type="ECO:0000313" key="8">
    <source>
        <dbReference type="Proteomes" id="UP000276232"/>
    </source>
</evidence>
<dbReference type="InterPro" id="IPR011701">
    <property type="entry name" value="MFS"/>
</dbReference>
<dbReference type="InParanoid" id="A0A3N1HLJ9"/>
<feature type="transmembrane region" description="Helical" evidence="5">
    <location>
        <begin position="315"/>
        <end position="332"/>
    </location>
</feature>
<evidence type="ECO:0000313" key="7">
    <source>
        <dbReference type="EMBL" id="ROP43341.1"/>
    </source>
</evidence>
<dbReference type="Gene3D" id="1.20.1250.20">
    <property type="entry name" value="MFS general substrate transporter like domains"/>
    <property type="match status" value="1"/>
</dbReference>
<organism evidence="7 8">
    <name type="scientific">Pseudokineococcus lusitanus</name>
    <dbReference type="NCBI Taxonomy" id="763993"/>
    <lineage>
        <taxon>Bacteria</taxon>
        <taxon>Bacillati</taxon>
        <taxon>Actinomycetota</taxon>
        <taxon>Actinomycetes</taxon>
        <taxon>Kineosporiales</taxon>
        <taxon>Kineosporiaceae</taxon>
        <taxon>Pseudokineococcus</taxon>
    </lineage>
</organism>
<keyword evidence="8" id="KW-1185">Reference proteome</keyword>
<dbReference type="AlphaFoldDB" id="A0A3N1HLJ9"/>
<feature type="transmembrane region" description="Helical" evidence="5">
    <location>
        <begin position="283"/>
        <end position="303"/>
    </location>
</feature>
<evidence type="ECO:0000256" key="4">
    <source>
        <dbReference type="ARBA" id="ARBA00023136"/>
    </source>
</evidence>
<comment type="caution">
    <text evidence="7">The sequence shown here is derived from an EMBL/GenBank/DDBJ whole genome shotgun (WGS) entry which is preliminary data.</text>
</comment>
<evidence type="ECO:0000256" key="5">
    <source>
        <dbReference type="SAM" id="Phobius"/>
    </source>
</evidence>
<gene>
    <name evidence="7" type="ORF">EDC03_1944</name>
</gene>
<dbReference type="PANTHER" id="PTHR23542">
    <property type="match status" value="1"/>
</dbReference>
<feature type="transmembrane region" description="Helical" evidence="5">
    <location>
        <begin position="242"/>
        <end position="263"/>
    </location>
</feature>
<proteinExistence type="predicted"/>
<comment type="subcellular location">
    <subcellularLocation>
        <location evidence="1">Cell membrane</location>
        <topology evidence="1">Multi-pass membrane protein</topology>
    </subcellularLocation>
</comment>
<dbReference type="GO" id="GO:0005886">
    <property type="term" value="C:plasma membrane"/>
    <property type="evidence" value="ECO:0007669"/>
    <property type="project" value="UniProtKB-SubCell"/>
</dbReference>
<keyword evidence="2 5" id="KW-0812">Transmembrane</keyword>
<dbReference type="EMBL" id="RJKN01000004">
    <property type="protein sequence ID" value="ROP43341.1"/>
    <property type="molecule type" value="Genomic_DNA"/>
</dbReference>
<keyword evidence="3 5" id="KW-1133">Transmembrane helix</keyword>
<feature type="transmembrane region" description="Helical" evidence="5">
    <location>
        <begin position="338"/>
        <end position="359"/>
    </location>
</feature>
<dbReference type="PANTHER" id="PTHR23542:SF1">
    <property type="entry name" value="MAJOR FACILITATOR SUPERFAMILY (MFS) PROFILE DOMAIN-CONTAINING PROTEIN"/>
    <property type="match status" value="1"/>
</dbReference>
<evidence type="ECO:0000256" key="1">
    <source>
        <dbReference type="ARBA" id="ARBA00004651"/>
    </source>
</evidence>
<name>A0A3N1HLJ9_9ACTN</name>
<dbReference type="OrthoDB" id="5243516at2"/>
<feature type="transmembrane region" description="Helical" evidence="5">
    <location>
        <begin position="405"/>
        <end position="425"/>
    </location>
</feature>
<feature type="transmembrane region" description="Helical" evidence="5">
    <location>
        <begin position="25"/>
        <end position="46"/>
    </location>
</feature>
<sequence length="443" mass="44417">MSTSGTGGLRAYAEVLGTGAASRPFLAAVVARLPIAMAPLGMILLVEEVYGRYALAGLVAGAYAVGVGVGSPVWGRGYDRLGQSRVIAPTVVVSATTLVVLALSAARDAPFPLVVVLALLAGATAPPISSAMRMSWRAVLPRHRWRTGYALDASAVEFVFVGGPVVLALAETRMPLGGPLLLTAALHLTGGLAYAASGPARLRPQDAPPLDGPEAVLADALADDDRAEAVEARPAVATAGRVLTGPVVAVLLVGLVMALSFGFVDTSLVATARELLGDEGRLAVLFAAIAGGSVVGGLTYGALPGSPTERRRVPVLLTGFGTGLLVLALLLGRDGGVPLPLVLVVLFVTGLFIAPGLILQQGLVDGLAPEGRRGESQAWLSTATTAGGAGGTAVAGLLVDVGGPPLALGAGAVAVYAAVVLGVLVQPAWARGLRHVASARQGV</sequence>
<dbReference type="SUPFAM" id="SSF103473">
    <property type="entry name" value="MFS general substrate transporter"/>
    <property type="match status" value="1"/>
</dbReference>
<dbReference type="InterPro" id="IPR036259">
    <property type="entry name" value="MFS_trans_sf"/>
</dbReference>
<feature type="transmembrane region" description="Helical" evidence="5">
    <location>
        <begin position="149"/>
        <end position="170"/>
    </location>
</feature>
<keyword evidence="4 5" id="KW-0472">Membrane</keyword>
<feature type="domain" description="Major facilitator superfamily (MFS) profile" evidence="6">
    <location>
        <begin position="246"/>
        <end position="443"/>
    </location>
</feature>
<evidence type="ECO:0000256" key="3">
    <source>
        <dbReference type="ARBA" id="ARBA00022989"/>
    </source>
</evidence>
<feature type="transmembrane region" description="Helical" evidence="5">
    <location>
        <begin position="379"/>
        <end position="399"/>
    </location>
</feature>
<protein>
    <submittedName>
        <fullName evidence="7">MFS transporter</fullName>
    </submittedName>
</protein>